<reference evidence="5" key="2">
    <citation type="submission" date="2017-03" db="EMBL/GenBank/DDBJ databases">
        <title>Bacillus sp. V-88(T) DSM27956, whole genome shotgun sequencing project.</title>
        <authorList>
            <person name="Dastager S.G."/>
            <person name="Neurgaonkar P.S."/>
            <person name="Dharne M.S."/>
        </authorList>
    </citation>
    <scope>NUCLEOTIDE SEQUENCE [LARGE SCALE GENOMIC DNA]</scope>
    <source>
        <strain evidence="5">DSM 25145</strain>
    </source>
</reference>
<evidence type="ECO:0000313" key="5">
    <source>
        <dbReference type="Proteomes" id="UP000215545"/>
    </source>
</evidence>
<keyword evidence="5" id="KW-1185">Reference proteome</keyword>
<reference evidence="2" key="3">
    <citation type="submission" date="2017-03" db="EMBL/GenBank/DDBJ databases">
        <authorList>
            <person name="Dastager S.G."/>
            <person name="Neurgaonkar P.S."/>
            <person name="Dharne M.S."/>
        </authorList>
    </citation>
    <scope>NUCLEOTIDE SEQUENCE</scope>
    <source>
        <strain evidence="2">DSM 25145</strain>
    </source>
</reference>
<keyword evidence="1" id="KW-1133">Transmembrane helix</keyword>
<gene>
    <name evidence="2" type="ORF">B1B05_14195</name>
    <name evidence="3" type="ORF">SAMN05443094_10755</name>
</gene>
<evidence type="ECO:0000313" key="3">
    <source>
        <dbReference type="EMBL" id="SIR33584.1"/>
    </source>
</evidence>
<protein>
    <recommendedName>
        <fullName evidence="6">DUF3307 domain-containing protein</fullName>
    </recommendedName>
</protein>
<accession>A0A1N7A3C2</accession>
<dbReference type="Proteomes" id="UP000215545">
    <property type="component" value="Unassembled WGS sequence"/>
</dbReference>
<evidence type="ECO:0000313" key="2">
    <source>
        <dbReference type="EMBL" id="OXS75683.1"/>
    </source>
</evidence>
<dbReference type="OrthoDB" id="5122730at2"/>
<dbReference type="AlphaFoldDB" id="A0A1N7A3C2"/>
<dbReference type="STRING" id="1017273.SAMN05443094_10755"/>
<sequence>MEPFSFLLLAHLIGDYLFQTSWMAQYKATRWFPLMTHCFVYTAAVALFAYMTFGGLSPTGVAFVFFTHVILDRRTFVSWWVRTIMTARGPEAKWLGIMVDQIFHLLALAAALYM</sequence>
<dbReference type="InterPro" id="IPR021737">
    <property type="entry name" value="Phage_phiKZ_Orf197"/>
</dbReference>
<feature type="transmembrane region" description="Helical" evidence="1">
    <location>
        <begin position="39"/>
        <end position="71"/>
    </location>
</feature>
<keyword evidence="1" id="KW-0812">Transmembrane</keyword>
<reference evidence="3 4" key="1">
    <citation type="submission" date="2017-01" db="EMBL/GenBank/DDBJ databases">
        <authorList>
            <person name="Mah S.A."/>
            <person name="Swanson W.J."/>
            <person name="Moy G.W."/>
            <person name="Vacquier V.D."/>
        </authorList>
    </citation>
    <scope>NUCLEOTIDE SEQUENCE [LARGE SCALE GENOMIC DNA]</scope>
    <source>
        <strain evidence="3 4">NIO-1016</strain>
    </source>
</reference>
<keyword evidence="1" id="KW-0472">Membrane</keyword>
<dbReference type="Proteomes" id="UP000186385">
    <property type="component" value="Unassembled WGS sequence"/>
</dbReference>
<name>A0A1N7A3C2_9BACI</name>
<evidence type="ECO:0000313" key="4">
    <source>
        <dbReference type="Proteomes" id="UP000186385"/>
    </source>
</evidence>
<dbReference type="RefSeq" id="WP_045850236.1">
    <property type="nucleotide sequence ID" value="NZ_FTLX01000007.1"/>
</dbReference>
<evidence type="ECO:0008006" key="6">
    <source>
        <dbReference type="Google" id="ProtNLM"/>
    </source>
</evidence>
<organism evidence="3 4">
    <name type="scientific">Domibacillus enclensis</name>
    <dbReference type="NCBI Taxonomy" id="1017273"/>
    <lineage>
        <taxon>Bacteria</taxon>
        <taxon>Bacillati</taxon>
        <taxon>Bacillota</taxon>
        <taxon>Bacilli</taxon>
        <taxon>Bacillales</taxon>
        <taxon>Bacillaceae</taxon>
        <taxon>Domibacillus</taxon>
    </lineage>
</organism>
<proteinExistence type="predicted"/>
<evidence type="ECO:0000256" key="1">
    <source>
        <dbReference type="SAM" id="Phobius"/>
    </source>
</evidence>
<dbReference type="EMBL" id="MWSK01000007">
    <property type="protein sequence ID" value="OXS75683.1"/>
    <property type="molecule type" value="Genomic_DNA"/>
</dbReference>
<dbReference type="Pfam" id="PF11750">
    <property type="entry name" value="DUF3307"/>
    <property type="match status" value="1"/>
</dbReference>
<dbReference type="EMBL" id="FTLX01000007">
    <property type="protein sequence ID" value="SIR33584.1"/>
    <property type="molecule type" value="Genomic_DNA"/>
</dbReference>